<dbReference type="InterPro" id="IPR000415">
    <property type="entry name" value="Nitroreductase-like"/>
</dbReference>
<dbReference type="GO" id="GO:0016491">
    <property type="term" value="F:oxidoreductase activity"/>
    <property type="evidence" value="ECO:0007669"/>
    <property type="project" value="UniProtKB-UniRule"/>
</dbReference>
<keyword evidence="1 5" id="KW-0285">Flavoprotein</keyword>
<organism evidence="7">
    <name type="scientific">Streptomyces tendae</name>
    <dbReference type="NCBI Taxonomy" id="1932"/>
    <lineage>
        <taxon>Bacteria</taxon>
        <taxon>Bacillati</taxon>
        <taxon>Actinomycetota</taxon>
        <taxon>Actinomycetes</taxon>
        <taxon>Kitasatosporales</taxon>
        <taxon>Streptomycetaceae</taxon>
        <taxon>Streptomyces</taxon>
    </lineage>
</organism>
<keyword evidence="4 5" id="KW-0560">Oxidoreductase</keyword>
<evidence type="ECO:0000313" key="7">
    <source>
        <dbReference type="EMBL" id="NEV92341.1"/>
    </source>
</evidence>
<dbReference type="AlphaFoldDB" id="A0A6B3R2N8"/>
<keyword evidence="3 5" id="KW-0521">NADP</keyword>
<evidence type="ECO:0000256" key="3">
    <source>
        <dbReference type="ARBA" id="ARBA00022857"/>
    </source>
</evidence>
<dbReference type="HAMAP" id="MF_01204">
    <property type="entry name" value="Oxidoreductase_RutE_HadB"/>
    <property type="match status" value="1"/>
</dbReference>
<dbReference type="InterPro" id="IPR029479">
    <property type="entry name" value="Nitroreductase"/>
</dbReference>
<evidence type="ECO:0000259" key="6">
    <source>
        <dbReference type="Pfam" id="PF00881"/>
    </source>
</evidence>
<dbReference type="EC" id="1.-.-.-" evidence="5"/>
<dbReference type="NCBIfam" id="NF003768">
    <property type="entry name" value="PRK05365.1"/>
    <property type="match status" value="1"/>
</dbReference>
<dbReference type="Pfam" id="PF00881">
    <property type="entry name" value="Nitroreductase"/>
    <property type="match status" value="1"/>
</dbReference>
<dbReference type="SUPFAM" id="SSF55469">
    <property type="entry name" value="FMN-dependent nitroreductase-like"/>
    <property type="match status" value="1"/>
</dbReference>
<name>A0A6B3R2N8_STRTE</name>
<dbReference type="InterPro" id="IPR023936">
    <property type="entry name" value="RutE-like"/>
</dbReference>
<reference evidence="7" key="1">
    <citation type="journal article" date="2020" name="Microorganisms">
        <title>Isolation, Genomic and Metabolomic Characterization of Streptomyces tendae VITAKN with Quorum Sensing Inhibitory Activity from Southern India.</title>
        <authorList>
            <person name="Ishaque N.M."/>
            <person name="Burgsdorf I."/>
            <person name="Limlingan Malit J.J."/>
            <person name="Saha S."/>
            <person name="Teta R."/>
            <person name="Ewe D."/>
            <person name="Kannabiran K."/>
            <person name="Hrouzek P."/>
            <person name="Steindler L."/>
            <person name="Costantino V."/>
            <person name="Saurav K."/>
        </authorList>
    </citation>
    <scope>NUCLEOTIDE SEQUENCE</scope>
    <source>
        <strain evidence="7">VITAKN</strain>
    </source>
</reference>
<keyword evidence="2 5" id="KW-0288">FMN</keyword>
<dbReference type="CDD" id="cd02148">
    <property type="entry name" value="RutE-like"/>
    <property type="match status" value="1"/>
</dbReference>
<comment type="cofactor">
    <cofactor evidence="5">
        <name>FMN</name>
        <dbReference type="ChEBI" id="CHEBI:58210"/>
    </cofactor>
</comment>
<evidence type="ECO:0000256" key="1">
    <source>
        <dbReference type="ARBA" id="ARBA00022630"/>
    </source>
</evidence>
<evidence type="ECO:0000256" key="5">
    <source>
        <dbReference type="HAMAP-Rule" id="MF_01204"/>
    </source>
</evidence>
<dbReference type="PANTHER" id="PTHR43543">
    <property type="entry name" value="MALONIC SEMIALDEHYDE REDUCTASE RUTE-RELATED"/>
    <property type="match status" value="1"/>
</dbReference>
<evidence type="ECO:0000256" key="4">
    <source>
        <dbReference type="ARBA" id="ARBA00023002"/>
    </source>
</evidence>
<sequence>MSVSGPLPRIPAEAGAALFTDARTAYSFADTPVDDATLTSVWELARWAPTAANTQPLRVLYIRTAEGKERLLPHLDEGNRPKSASAPVVAVLAVDHRFHEHIPHVLPIRPEMKEYFESEPAQREAITSFNGPLQAGYFILAVRALGLAAGPMAGFDPAGIDKEFFADSDWHSILVVNVGHPAGPPAFDRMPRLAHEHALDWA</sequence>
<protein>
    <recommendedName>
        <fullName evidence="5">Putative NADH dehydrogenase/NAD(P)H nitroreductase GUR47_37565</fullName>
        <ecNumber evidence="5">1.-.-.-</ecNumber>
    </recommendedName>
</protein>
<dbReference type="Gene3D" id="3.40.109.10">
    <property type="entry name" value="NADH Oxidase"/>
    <property type="match status" value="1"/>
</dbReference>
<comment type="similarity">
    <text evidence="5">Belongs to the nitroreductase family. HadB/RutE subfamily.</text>
</comment>
<gene>
    <name evidence="7" type="ORF">GUR47_37565</name>
</gene>
<evidence type="ECO:0000256" key="2">
    <source>
        <dbReference type="ARBA" id="ARBA00022643"/>
    </source>
</evidence>
<keyword evidence="5" id="KW-0520">NAD</keyword>
<accession>A0A6B3R2N8</accession>
<dbReference type="InterPro" id="IPR050461">
    <property type="entry name" value="Nitroreductase_HadB/RutE"/>
</dbReference>
<dbReference type="RefSeq" id="WP_161377411.1">
    <property type="nucleotide sequence ID" value="NZ_JAAIFS010000013.1"/>
</dbReference>
<dbReference type="PANTHER" id="PTHR43543:SF1">
    <property type="entry name" value="MALONIC SEMIALDEHYDE REDUCTASE RUTE-RELATED"/>
    <property type="match status" value="1"/>
</dbReference>
<feature type="domain" description="Nitroreductase" evidence="6">
    <location>
        <begin position="23"/>
        <end position="180"/>
    </location>
</feature>
<comment type="caution">
    <text evidence="7">The sequence shown here is derived from an EMBL/GenBank/DDBJ whole genome shotgun (WGS) entry which is preliminary data.</text>
</comment>
<dbReference type="EMBL" id="JAAIFS010000013">
    <property type="protein sequence ID" value="NEV92341.1"/>
    <property type="molecule type" value="Genomic_DNA"/>
</dbReference>
<proteinExistence type="inferred from homology"/>